<keyword evidence="6" id="KW-1185">Reference proteome</keyword>
<name>A0A433QGS3_9FUNG</name>
<dbReference type="InterPro" id="IPR002168">
    <property type="entry name" value="Lipase_GDXG_HIS_AS"/>
</dbReference>
<comment type="caution">
    <text evidence="5">The sequence shown here is derived from an EMBL/GenBank/DDBJ whole genome shotgun (WGS) entry which is preliminary data.</text>
</comment>
<dbReference type="AlphaFoldDB" id="A0A433QGS3"/>
<protein>
    <submittedName>
        <fullName evidence="5">Alpha/beta hydrolase fold-3 domain protein</fullName>
    </submittedName>
</protein>
<dbReference type="Gene3D" id="3.40.50.1820">
    <property type="entry name" value="alpha/beta hydrolase"/>
    <property type="match status" value="1"/>
</dbReference>
<comment type="similarity">
    <text evidence="1">Belongs to the 'GDXG' lipolytic enzyme family.</text>
</comment>
<evidence type="ECO:0000256" key="3">
    <source>
        <dbReference type="PROSITE-ProRule" id="PRU10038"/>
    </source>
</evidence>
<reference evidence="5 6" key="1">
    <citation type="journal article" date="2018" name="New Phytol.">
        <title>Phylogenomics of Endogonaceae and evolution of mycorrhizas within Mucoromycota.</title>
        <authorList>
            <person name="Chang Y."/>
            <person name="Desiro A."/>
            <person name="Na H."/>
            <person name="Sandor L."/>
            <person name="Lipzen A."/>
            <person name="Clum A."/>
            <person name="Barry K."/>
            <person name="Grigoriev I.V."/>
            <person name="Martin F.M."/>
            <person name="Stajich J.E."/>
            <person name="Smith M.E."/>
            <person name="Bonito G."/>
            <person name="Spatafora J.W."/>
        </authorList>
    </citation>
    <scope>NUCLEOTIDE SEQUENCE [LARGE SCALE GENOMIC DNA]</scope>
    <source>
        <strain evidence="5 6">AD002</strain>
    </source>
</reference>
<evidence type="ECO:0000313" key="6">
    <source>
        <dbReference type="Proteomes" id="UP000274822"/>
    </source>
</evidence>
<organism evidence="5 6">
    <name type="scientific">Jimgerdemannia flammicorona</name>
    <dbReference type="NCBI Taxonomy" id="994334"/>
    <lineage>
        <taxon>Eukaryota</taxon>
        <taxon>Fungi</taxon>
        <taxon>Fungi incertae sedis</taxon>
        <taxon>Mucoromycota</taxon>
        <taxon>Mucoromycotina</taxon>
        <taxon>Endogonomycetes</taxon>
        <taxon>Endogonales</taxon>
        <taxon>Endogonaceae</taxon>
        <taxon>Jimgerdemannia</taxon>
    </lineage>
</organism>
<dbReference type="PANTHER" id="PTHR48081:SF8">
    <property type="entry name" value="ALPHA_BETA HYDROLASE FOLD-3 DOMAIN-CONTAINING PROTEIN-RELATED"/>
    <property type="match status" value="1"/>
</dbReference>
<dbReference type="InterPro" id="IPR029058">
    <property type="entry name" value="AB_hydrolase_fold"/>
</dbReference>
<dbReference type="Proteomes" id="UP000274822">
    <property type="component" value="Unassembled WGS sequence"/>
</dbReference>
<dbReference type="PROSITE" id="PS01173">
    <property type="entry name" value="LIPASE_GDXG_HIS"/>
    <property type="match status" value="1"/>
</dbReference>
<dbReference type="SUPFAM" id="SSF53474">
    <property type="entry name" value="alpha/beta-Hydrolases"/>
    <property type="match status" value="1"/>
</dbReference>
<evidence type="ECO:0000256" key="2">
    <source>
        <dbReference type="ARBA" id="ARBA00022801"/>
    </source>
</evidence>
<feature type="domain" description="Alpha/beta hydrolase fold-3" evidence="4">
    <location>
        <begin position="82"/>
        <end position="290"/>
    </location>
</feature>
<dbReference type="InterPro" id="IPR033140">
    <property type="entry name" value="Lipase_GDXG_put_SER_AS"/>
</dbReference>
<dbReference type="InterPro" id="IPR050300">
    <property type="entry name" value="GDXG_lipolytic_enzyme"/>
</dbReference>
<dbReference type="PANTHER" id="PTHR48081">
    <property type="entry name" value="AB HYDROLASE SUPERFAMILY PROTEIN C4A8.06C"/>
    <property type="match status" value="1"/>
</dbReference>
<proteinExistence type="inferred from homology"/>
<accession>A0A433QGS3</accession>
<dbReference type="Pfam" id="PF07859">
    <property type="entry name" value="Abhydrolase_3"/>
    <property type="match status" value="1"/>
</dbReference>
<evidence type="ECO:0000313" key="5">
    <source>
        <dbReference type="EMBL" id="RUS29030.1"/>
    </source>
</evidence>
<gene>
    <name evidence="5" type="ORF">BC938DRAFT_481146</name>
</gene>
<dbReference type="EMBL" id="RBNJ01005748">
    <property type="protein sequence ID" value="RUS29030.1"/>
    <property type="molecule type" value="Genomic_DNA"/>
</dbReference>
<keyword evidence="2 5" id="KW-0378">Hydrolase</keyword>
<sequence>MSKIQLESGAQAYLDTLAAAGRPPLYTLDIQEIRATLERSQSGKVSAPAVNIEDKILPVGPSGSVLVRIVRPKGVNGTLPAIVYLHGGAWIAGNAITHDRIIREIAHGAQAAVVFVEYSLAPEAQYPVAVEESYAATKWIAENGHKLELDEKRLAIAGDSAGGNIAAAVTILAKERGGPKFVQQVLFYPALDDSFATGSYEQFQEGYGLTPPGLRRYWDMYCPDETVRAQPTACPIRATKEQLSGLAQALIITAEADVLRDDGEEYARKLLGAGVKVTAVRFLGTIHGFVTLNALRETQGAEAAIGLAIETLKKGFCSATV</sequence>
<feature type="active site" evidence="3">
    <location>
        <position position="160"/>
    </location>
</feature>
<dbReference type="GO" id="GO:0016787">
    <property type="term" value="F:hydrolase activity"/>
    <property type="evidence" value="ECO:0007669"/>
    <property type="project" value="UniProtKB-KW"/>
</dbReference>
<dbReference type="InterPro" id="IPR013094">
    <property type="entry name" value="AB_hydrolase_3"/>
</dbReference>
<dbReference type="PROSITE" id="PS01174">
    <property type="entry name" value="LIPASE_GDXG_SER"/>
    <property type="match status" value="1"/>
</dbReference>
<evidence type="ECO:0000259" key="4">
    <source>
        <dbReference type="Pfam" id="PF07859"/>
    </source>
</evidence>
<evidence type="ECO:0000256" key="1">
    <source>
        <dbReference type="ARBA" id="ARBA00010515"/>
    </source>
</evidence>